<dbReference type="PROSITE" id="PS51186">
    <property type="entry name" value="GNAT"/>
    <property type="match status" value="1"/>
</dbReference>
<accession>A0A6C0DRD2</accession>
<feature type="domain" description="N-acetyltransferase" evidence="1">
    <location>
        <begin position="2"/>
        <end position="145"/>
    </location>
</feature>
<evidence type="ECO:0000259" key="1">
    <source>
        <dbReference type="PROSITE" id="PS51186"/>
    </source>
</evidence>
<evidence type="ECO:0000313" key="2">
    <source>
        <dbReference type="EMBL" id="QHT19466.1"/>
    </source>
</evidence>
<name>A0A6C0DRD2_9ZZZZ</name>
<dbReference type="EMBL" id="MN739666">
    <property type="protein sequence ID" value="QHT19466.1"/>
    <property type="molecule type" value="Genomic_DNA"/>
</dbReference>
<reference evidence="2" key="1">
    <citation type="journal article" date="2020" name="Nature">
        <title>Giant virus diversity and host interactions through global metagenomics.</title>
        <authorList>
            <person name="Schulz F."/>
            <person name="Roux S."/>
            <person name="Paez-Espino D."/>
            <person name="Jungbluth S."/>
            <person name="Walsh D.A."/>
            <person name="Denef V.J."/>
            <person name="McMahon K.D."/>
            <person name="Konstantinidis K.T."/>
            <person name="Eloe-Fadrosh E.A."/>
            <person name="Kyrpides N.C."/>
            <person name="Woyke T."/>
        </authorList>
    </citation>
    <scope>NUCLEOTIDE SEQUENCE</scope>
    <source>
        <strain evidence="2">GVMAG-M-3300023174-57</strain>
    </source>
</reference>
<dbReference type="SUPFAM" id="SSF55729">
    <property type="entry name" value="Acyl-CoA N-acyltransferases (Nat)"/>
    <property type="match status" value="1"/>
</dbReference>
<organism evidence="2">
    <name type="scientific">viral metagenome</name>
    <dbReference type="NCBI Taxonomy" id="1070528"/>
    <lineage>
        <taxon>unclassified sequences</taxon>
        <taxon>metagenomes</taxon>
        <taxon>organismal metagenomes</taxon>
    </lineage>
</organism>
<dbReference type="InterPro" id="IPR016181">
    <property type="entry name" value="Acyl_CoA_acyltransferase"/>
</dbReference>
<dbReference type="Pfam" id="PF00583">
    <property type="entry name" value="Acetyltransf_1"/>
    <property type="match status" value="1"/>
</dbReference>
<proteinExistence type="predicted"/>
<dbReference type="InterPro" id="IPR000182">
    <property type="entry name" value="GNAT_dom"/>
</dbReference>
<dbReference type="GO" id="GO:0016747">
    <property type="term" value="F:acyltransferase activity, transferring groups other than amino-acyl groups"/>
    <property type="evidence" value="ECO:0007669"/>
    <property type="project" value="InterPro"/>
</dbReference>
<dbReference type="Gene3D" id="3.40.630.30">
    <property type="match status" value="1"/>
</dbReference>
<dbReference type="CDD" id="cd04301">
    <property type="entry name" value="NAT_SF"/>
    <property type="match status" value="1"/>
</dbReference>
<sequence length="174" mass="19410">MLHLRRYVAEDREAVRETFRTIFDRSELPHFDANRFDGPSIVGLDDSGSVCAFILVEQTPEGYTDCEIAYLGVAAAWRRHGYARKLISTVQEVAGLGVWLKVLERNSAARRLYEGLGFVIGERYAVEGDVGLTLVWGVEYRCALCSGLLTPATVVWSGLGEKTQPRCRECHGIN</sequence>
<protein>
    <recommendedName>
        <fullName evidence="1">N-acetyltransferase domain-containing protein</fullName>
    </recommendedName>
</protein>
<dbReference type="AlphaFoldDB" id="A0A6C0DRD2"/>